<keyword evidence="2" id="KW-0472">Membrane</keyword>
<name>A0A7R8YV60_HERIL</name>
<dbReference type="PROSITE" id="PS51257">
    <property type="entry name" value="PROKAR_LIPOPROTEIN"/>
    <property type="match status" value="1"/>
</dbReference>
<dbReference type="Proteomes" id="UP000594454">
    <property type="component" value="Chromosome 3"/>
</dbReference>
<gene>
    <name evidence="3" type="ORF">HERILL_LOCUS8285</name>
</gene>
<feature type="transmembrane region" description="Helical" evidence="2">
    <location>
        <begin position="7"/>
        <end position="27"/>
    </location>
</feature>
<dbReference type="OrthoDB" id="7614304at2759"/>
<feature type="region of interest" description="Disordered" evidence="1">
    <location>
        <begin position="71"/>
        <end position="119"/>
    </location>
</feature>
<dbReference type="InParanoid" id="A0A7R8YV60"/>
<keyword evidence="4" id="KW-1185">Reference proteome</keyword>
<feature type="compositionally biased region" description="Polar residues" evidence="1">
    <location>
        <begin position="279"/>
        <end position="293"/>
    </location>
</feature>
<feature type="transmembrane region" description="Helical" evidence="2">
    <location>
        <begin position="222"/>
        <end position="244"/>
    </location>
</feature>
<reference evidence="3 4" key="1">
    <citation type="submission" date="2020-11" db="EMBL/GenBank/DDBJ databases">
        <authorList>
            <person name="Wallbank WR R."/>
            <person name="Pardo Diaz C."/>
            <person name="Kozak K."/>
            <person name="Martin S."/>
            <person name="Jiggins C."/>
            <person name="Moest M."/>
            <person name="Warren A I."/>
            <person name="Generalovic N T."/>
            <person name="Byers J.R.P. K."/>
            <person name="Montejo-Kovacevich G."/>
            <person name="Yen C E."/>
        </authorList>
    </citation>
    <scope>NUCLEOTIDE SEQUENCE [LARGE SCALE GENOMIC DNA]</scope>
</reference>
<evidence type="ECO:0000313" key="3">
    <source>
        <dbReference type="EMBL" id="CAD7085441.1"/>
    </source>
</evidence>
<evidence type="ECO:0000313" key="4">
    <source>
        <dbReference type="Proteomes" id="UP000594454"/>
    </source>
</evidence>
<keyword evidence="2" id="KW-0812">Transmembrane</keyword>
<protein>
    <submittedName>
        <fullName evidence="3">Uncharacterized protein</fullName>
    </submittedName>
</protein>
<proteinExistence type="predicted"/>
<evidence type="ECO:0000256" key="2">
    <source>
        <dbReference type="SAM" id="Phobius"/>
    </source>
</evidence>
<feature type="region of interest" description="Disordered" evidence="1">
    <location>
        <begin position="268"/>
        <end position="293"/>
    </location>
</feature>
<keyword evidence="2" id="KW-1133">Transmembrane helix</keyword>
<feature type="compositionally biased region" description="Polar residues" evidence="1">
    <location>
        <begin position="86"/>
        <end position="119"/>
    </location>
</feature>
<organism evidence="3 4">
    <name type="scientific">Hermetia illucens</name>
    <name type="common">Black soldier fly</name>
    <dbReference type="NCBI Taxonomy" id="343691"/>
    <lineage>
        <taxon>Eukaryota</taxon>
        <taxon>Metazoa</taxon>
        <taxon>Ecdysozoa</taxon>
        <taxon>Arthropoda</taxon>
        <taxon>Hexapoda</taxon>
        <taxon>Insecta</taxon>
        <taxon>Pterygota</taxon>
        <taxon>Neoptera</taxon>
        <taxon>Endopterygota</taxon>
        <taxon>Diptera</taxon>
        <taxon>Brachycera</taxon>
        <taxon>Stratiomyomorpha</taxon>
        <taxon>Stratiomyidae</taxon>
        <taxon>Hermetiinae</taxon>
        <taxon>Hermetia</taxon>
    </lineage>
</organism>
<dbReference type="EMBL" id="LR899011">
    <property type="protein sequence ID" value="CAD7085441.1"/>
    <property type="molecule type" value="Genomic_DNA"/>
</dbReference>
<accession>A0A7R8YV60</accession>
<feature type="region of interest" description="Disordered" evidence="1">
    <location>
        <begin position="171"/>
        <end position="190"/>
    </location>
</feature>
<evidence type="ECO:0000256" key="1">
    <source>
        <dbReference type="SAM" id="MobiDB-lite"/>
    </source>
</evidence>
<sequence>MSNVRRGYCVTFCFLIVSSCSTTAMYLRKDTTDKSQIGHYIDENGVKVEKQIVNVTLVRSGYEDLTYSEWNDDNSDENLLDDDAYNYQNSNSTTAQAEENQTSDYSYENHDSNSMTNPFNSPTNILDVIAALHSAWSVVEQHRKKLAENLERNQNQTVEDDRSRRNLNLTSIDEIGSTPEPVEPLTPAPTTLETSVSEARYIKGDPLKGYYDFVITEGSYKFWAAFQLATAVLVIYSTFAAIYYSKVNPIVGDYDYVDYLGGGRSLSDTNIDYQDPTEDASNSSDTKKTSISQPQSSSLWTSLFHGDWIPKLKSTSKTIFDVIDKISQ</sequence>
<dbReference type="AlphaFoldDB" id="A0A7R8YV60"/>
<feature type="compositionally biased region" description="Acidic residues" evidence="1">
    <location>
        <begin position="71"/>
        <end position="84"/>
    </location>
</feature>